<organism evidence="3 4">
    <name type="scientific">Mucilaginibacter pallidiroseus</name>
    <dbReference type="NCBI Taxonomy" id="2599295"/>
    <lineage>
        <taxon>Bacteria</taxon>
        <taxon>Pseudomonadati</taxon>
        <taxon>Bacteroidota</taxon>
        <taxon>Sphingobacteriia</taxon>
        <taxon>Sphingobacteriales</taxon>
        <taxon>Sphingobacteriaceae</taxon>
        <taxon>Mucilaginibacter</taxon>
    </lineage>
</organism>
<dbReference type="InterPro" id="IPR023393">
    <property type="entry name" value="START-like_dom_sf"/>
</dbReference>
<protein>
    <submittedName>
        <fullName evidence="3">SRPBCC domain-containing protein</fullName>
    </submittedName>
</protein>
<gene>
    <name evidence="3" type="ORF">FPZ43_11900</name>
</gene>
<dbReference type="InterPro" id="IPR013538">
    <property type="entry name" value="ASHA1/2-like_C"/>
</dbReference>
<evidence type="ECO:0000256" key="1">
    <source>
        <dbReference type="ARBA" id="ARBA00006817"/>
    </source>
</evidence>
<sequence>METTPLIIEHAVNAAPSFVWDALTNNDKMKRWYFEIPAFEPEIGYKFEFSGGPEDGEKYLHQCIVTAVEPERKISYTWNYAHIEGSSEVSFDLIPQGDDKTLVRVNHIGLETFPKDRSEFARESFEQGWNYIIGTNLKNFVEQR</sequence>
<comment type="caution">
    <text evidence="3">The sequence shown here is derived from an EMBL/GenBank/DDBJ whole genome shotgun (WGS) entry which is preliminary data.</text>
</comment>
<dbReference type="EMBL" id="VOEJ01000005">
    <property type="protein sequence ID" value="TWR28960.1"/>
    <property type="molecule type" value="Genomic_DNA"/>
</dbReference>
<dbReference type="Pfam" id="PF08327">
    <property type="entry name" value="AHSA1"/>
    <property type="match status" value="1"/>
</dbReference>
<accession>A0A563UCA8</accession>
<dbReference type="CDD" id="cd07814">
    <property type="entry name" value="SRPBCC_CalC_Aha1-like"/>
    <property type="match status" value="1"/>
</dbReference>
<dbReference type="Gene3D" id="3.30.530.20">
    <property type="match status" value="1"/>
</dbReference>
<keyword evidence="4" id="KW-1185">Reference proteome</keyword>
<dbReference type="RefSeq" id="WP_146382146.1">
    <property type="nucleotide sequence ID" value="NZ_VOEJ01000005.1"/>
</dbReference>
<proteinExistence type="inferred from homology"/>
<evidence type="ECO:0000259" key="2">
    <source>
        <dbReference type="Pfam" id="PF08327"/>
    </source>
</evidence>
<evidence type="ECO:0000313" key="4">
    <source>
        <dbReference type="Proteomes" id="UP000320042"/>
    </source>
</evidence>
<comment type="similarity">
    <text evidence="1">Belongs to the AHA1 family.</text>
</comment>
<dbReference type="OrthoDB" id="2355173at2"/>
<name>A0A563UCA8_9SPHI</name>
<feature type="domain" description="Activator of Hsp90 ATPase homologue 1/2-like C-terminal" evidence="2">
    <location>
        <begin position="14"/>
        <end position="142"/>
    </location>
</feature>
<evidence type="ECO:0000313" key="3">
    <source>
        <dbReference type="EMBL" id="TWR28960.1"/>
    </source>
</evidence>
<dbReference type="Proteomes" id="UP000320042">
    <property type="component" value="Unassembled WGS sequence"/>
</dbReference>
<dbReference type="AlphaFoldDB" id="A0A563UCA8"/>
<reference evidence="3 4" key="1">
    <citation type="submission" date="2019-07" db="EMBL/GenBank/DDBJ databases">
        <authorList>
            <person name="Kim J."/>
        </authorList>
    </citation>
    <scope>NUCLEOTIDE SEQUENCE [LARGE SCALE GENOMIC DNA]</scope>
    <source>
        <strain evidence="4">dk17</strain>
    </source>
</reference>
<dbReference type="SUPFAM" id="SSF55961">
    <property type="entry name" value="Bet v1-like"/>
    <property type="match status" value="1"/>
</dbReference>